<gene>
    <name evidence="1" type="ORF">D791_00773</name>
</gene>
<accession>W9UZ60</accession>
<comment type="caution">
    <text evidence="1">The sequence shown here is derived from an EMBL/GenBank/DDBJ whole genome shotgun (WGS) entry which is preliminary data.</text>
</comment>
<evidence type="ECO:0000313" key="1">
    <source>
        <dbReference type="EMBL" id="EXJ12528.1"/>
    </source>
</evidence>
<evidence type="ECO:0008006" key="3">
    <source>
        <dbReference type="Google" id="ProtNLM"/>
    </source>
</evidence>
<dbReference type="STRING" id="1229521.D791_00773"/>
<evidence type="ECO:0000313" key="2">
    <source>
        <dbReference type="Proteomes" id="UP000019464"/>
    </source>
</evidence>
<dbReference type="EMBL" id="AONB01000002">
    <property type="protein sequence ID" value="EXJ12528.1"/>
    <property type="molecule type" value="Genomic_DNA"/>
</dbReference>
<name>W9UZ60_9GAMM</name>
<sequence length="33" mass="3813">MKQKIDSPMGRHIYSQRLGTVEPVFGNLESTRH</sequence>
<dbReference type="Proteomes" id="UP000019464">
    <property type="component" value="Unassembled WGS sequence"/>
</dbReference>
<reference evidence="2" key="1">
    <citation type="submission" date="2012-11" db="EMBL/GenBank/DDBJ databases">
        <authorList>
            <person name="Singh A."/>
            <person name="Pinnaka A.K."/>
            <person name="Vaidya B."/>
        </authorList>
    </citation>
    <scope>NUCLEOTIDE SEQUENCE [LARGE SCALE GENOMIC DNA]</scope>
    <source>
        <strain evidence="2">AK23</strain>
    </source>
</reference>
<dbReference type="AlphaFoldDB" id="W9UZ60"/>
<organism evidence="1 2">
    <name type="scientific">Nitrincola nitratireducens</name>
    <dbReference type="NCBI Taxonomy" id="1229521"/>
    <lineage>
        <taxon>Bacteria</taxon>
        <taxon>Pseudomonadati</taxon>
        <taxon>Pseudomonadota</taxon>
        <taxon>Gammaproteobacteria</taxon>
        <taxon>Oceanospirillales</taxon>
        <taxon>Oceanospirillaceae</taxon>
        <taxon>Nitrincola</taxon>
    </lineage>
</organism>
<reference evidence="1 2" key="2">
    <citation type="journal article" date="2015" name="Syst. Appl. Microbiol.">
        <title>Nitrincola nitratireducens sp. nov. isolated from a haloalkaline crater lake.</title>
        <authorList>
            <person name="Singh A."/>
            <person name="Vaidya B."/>
            <person name="Tanuku N.R."/>
            <person name="Pinnaka A.K."/>
        </authorList>
    </citation>
    <scope>NUCLEOTIDE SEQUENCE [LARGE SCALE GENOMIC DNA]</scope>
    <source>
        <strain evidence="1 2">AK23</strain>
    </source>
</reference>
<protein>
    <recommendedName>
        <fullName evidence="3">Transposase DDE domain-containing protein</fullName>
    </recommendedName>
</protein>
<proteinExistence type="predicted"/>
<keyword evidence="2" id="KW-1185">Reference proteome</keyword>